<dbReference type="RefSeq" id="WP_186922644.1">
    <property type="nucleotide sequence ID" value="NZ_JACOFW010000008.1"/>
</dbReference>
<sequence>MQKQTNPWRVWVAELLIITLTFGTIAIKSYRVVTDHSRISLQGELSLDSVAQIELAMSTHKSAFNTLQFEDSPGSGAAATIILEKIEILINRHQLRTEAIGRCASACAAAFLLGTTRSLLPTTDGTPTFLMLHTIRNHKTREVNYGKTEAINKKISSKSLGKFPLKLLNRMFDDKQGTGDGEIYVYRSPQRTPQGQHHVFVCDGKPHRLISECEAVPGLTPQSLGINVAQ</sequence>
<feature type="transmembrane region" description="Helical" evidence="1">
    <location>
        <begin position="12"/>
        <end position="30"/>
    </location>
</feature>
<keyword evidence="1" id="KW-1133">Transmembrane helix</keyword>
<proteinExistence type="predicted"/>
<gene>
    <name evidence="2" type="ORF">H8K52_09410</name>
</gene>
<comment type="caution">
    <text evidence="2">The sequence shown here is derived from an EMBL/GenBank/DDBJ whole genome shotgun (WGS) entry which is preliminary data.</text>
</comment>
<accession>A0ABR6X3X2</accession>
<reference evidence="2 3" key="1">
    <citation type="submission" date="2020-08" db="EMBL/GenBank/DDBJ databases">
        <title>Novel species isolated from subtropical streams in China.</title>
        <authorList>
            <person name="Lu H."/>
        </authorList>
    </citation>
    <scope>NUCLEOTIDE SEQUENCE [LARGE SCALE GENOMIC DNA]</scope>
    <source>
        <strain evidence="2 3">KACC 16656</strain>
    </source>
</reference>
<evidence type="ECO:0000256" key="1">
    <source>
        <dbReference type="SAM" id="Phobius"/>
    </source>
</evidence>
<dbReference type="Proteomes" id="UP000648257">
    <property type="component" value="Unassembled WGS sequence"/>
</dbReference>
<name>A0ABR6X3X2_9BURK</name>
<protein>
    <submittedName>
        <fullName evidence="2">Uncharacterized protein</fullName>
    </submittedName>
</protein>
<keyword evidence="3" id="KW-1185">Reference proteome</keyword>
<keyword evidence="1" id="KW-0472">Membrane</keyword>
<keyword evidence="1" id="KW-0812">Transmembrane</keyword>
<organism evidence="2 3">
    <name type="scientific">Undibacterium seohonense</name>
    <dbReference type="NCBI Taxonomy" id="1344950"/>
    <lineage>
        <taxon>Bacteria</taxon>
        <taxon>Pseudomonadati</taxon>
        <taxon>Pseudomonadota</taxon>
        <taxon>Betaproteobacteria</taxon>
        <taxon>Burkholderiales</taxon>
        <taxon>Oxalobacteraceae</taxon>
        <taxon>Undibacterium</taxon>
    </lineage>
</organism>
<dbReference type="EMBL" id="JACOFW010000008">
    <property type="protein sequence ID" value="MBC3807561.1"/>
    <property type="molecule type" value="Genomic_DNA"/>
</dbReference>
<evidence type="ECO:0000313" key="2">
    <source>
        <dbReference type="EMBL" id="MBC3807561.1"/>
    </source>
</evidence>
<evidence type="ECO:0000313" key="3">
    <source>
        <dbReference type="Proteomes" id="UP000648257"/>
    </source>
</evidence>